<feature type="region of interest" description="Disordered" evidence="3">
    <location>
        <begin position="242"/>
        <end position="292"/>
    </location>
</feature>
<gene>
    <name evidence="6" type="ORF">I316_05025</name>
</gene>
<feature type="domain" description="SET" evidence="4">
    <location>
        <begin position="121"/>
        <end position="230"/>
    </location>
</feature>
<evidence type="ECO:0000256" key="1">
    <source>
        <dbReference type="ARBA" id="ARBA00022694"/>
    </source>
</evidence>
<dbReference type="CDD" id="cd10540">
    <property type="entry name" value="SET_SpSet7-like"/>
    <property type="match status" value="1"/>
</dbReference>
<dbReference type="Pfam" id="PF00856">
    <property type="entry name" value="SET"/>
    <property type="match status" value="1"/>
</dbReference>
<feature type="compositionally biased region" description="Polar residues" evidence="3">
    <location>
        <begin position="409"/>
        <end position="424"/>
    </location>
</feature>
<dbReference type="GO" id="GO:0005737">
    <property type="term" value="C:cytoplasm"/>
    <property type="evidence" value="ECO:0007669"/>
    <property type="project" value="TreeGrafter"/>
</dbReference>
<feature type="compositionally biased region" description="Low complexity" evidence="3">
    <location>
        <begin position="95"/>
        <end position="112"/>
    </location>
</feature>
<accession>A0A1B9GQA4</accession>
<dbReference type="STRING" id="1296120.A0A1B9GQA4"/>
<sequence length="834" mass="91213">MTAQEEGVDQVVIGANKVQMTDGNGAEAAGLNGLEEGGRVADLTSSSRTTSAHAGLPLSHTNVSTASTTRADDLTNEQHTSASPADSSPNHEDPSYSTSTSSVSLTSDATADTEPHPMNPLNLHLLSHPHRGRGVFAPASIPAGTLIEESPVLVITKEEWDRGRMNDCVLGSYGFCWSNGGMAIGLGLASLFNHSSSPNVNFIRSTSNGTIKFLTSRRVEKGEELCICYIADESKLWFVPADQKQKQKQKQKQGRRRRRKNDHNGGCEDMSESESGPESESAGSSSDSSSDVDLGEAIDVEDLVDQDVLEAQKRRERRLAQARKAGTGLPNGNGRHRMTGRKFAPCCSSSSASSSSAQANVEIRSPRPVRVTESGSIPPSASASASASRSSTPSTSSTPTPAYPTASTLNSSLPTPLHSESATVATGRRHANRQPAELVEDLDWREEDWVNSKGKEKEQSRAGASSGEVVRVKGPAEREVDEDEREMMEIWIMEFTDPKLTRVALDFSKELSNADDRLKHLKRVCRKKVNDHEVVRIVLHLVSEYDAPTLHRLMTEFSPSLSALQPVRYTVPRLSARTQAQLKWKLHIWPVSYSPAQMIPSSSVHWPVGRKAWVTAGIKRVLSLALDAKRKGEVPVATFVTAFPSAYWPKEDGFIPPTDNLRASSHDTRVSESHPLRHAALNCIASIAHLRTIPPFSDVPPTRNGADYLLTSLTMFISHEPCVMCCMALLHSRVREVFYVFSRKNGGGFEYEPKRVQLDSAPSPSTSTSSTGDMPQGGKENGQEGNEVQSENNGHGYGIHARRDLNHRFEAWRWDGEVDEEMRKALEVDEQLQL</sequence>
<keyword evidence="1" id="KW-0819">tRNA processing</keyword>
<proteinExistence type="inferred from homology"/>
<dbReference type="AlphaFoldDB" id="A0A1B9GQA4"/>
<evidence type="ECO:0000256" key="2">
    <source>
        <dbReference type="ARBA" id="ARBA00038160"/>
    </source>
</evidence>
<dbReference type="PANTHER" id="PTHR11079:SF156">
    <property type="entry name" value="INACTIVE TRNA-SPECIFIC ADENOSINE DEAMINASE-LIKE PROTEIN 3-RELATED"/>
    <property type="match status" value="1"/>
</dbReference>
<dbReference type="InterPro" id="IPR001214">
    <property type="entry name" value="SET_dom"/>
</dbReference>
<name>A0A1B9GQA4_9TREE</name>
<evidence type="ECO:0000313" key="6">
    <source>
        <dbReference type="EMBL" id="OCF33284.1"/>
    </source>
</evidence>
<dbReference type="SMART" id="SM00317">
    <property type="entry name" value="SET"/>
    <property type="match status" value="1"/>
</dbReference>
<dbReference type="FunFam" id="2.170.270.10:FF:000050">
    <property type="entry name" value="Chromosome 1, whole genome shotgun sequence"/>
    <property type="match status" value="1"/>
</dbReference>
<feature type="region of interest" description="Disordered" evidence="3">
    <location>
        <begin position="18"/>
        <end position="126"/>
    </location>
</feature>
<keyword evidence="7" id="KW-1185">Reference proteome</keyword>
<evidence type="ECO:0000259" key="4">
    <source>
        <dbReference type="PROSITE" id="PS50280"/>
    </source>
</evidence>
<feature type="compositionally biased region" description="Polar residues" evidence="3">
    <location>
        <begin position="59"/>
        <end position="69"/>
    </location>
</feature>
<protein>
    <recommendedName>
        <fullName evidence="8">SET domain-containing protein</fullName>
    </recommendedName>
</protein>
<dbReference type="SUPFAM" id="SSF82199">
    <property type="entry name" value="SET domain"/>
    <property type="match status" value="1"/>
</dbReference>
<organism evidence="6 7">
    <name type="scientific">Kwoniella heveanensis BCC8398</name>
    <dbReference type="NCBI Taxonomy" id="1296120"/>
    <lineage>
        <taxon>Eukaryota</taxon>
        <taxon>Fungi</taxon>
        <taxon>Dikarya</taxon>
        <taxon>Basidiomycota</taxon>
        <taxon>Agaricomycotina</taxon>
        <taxon>Tremellomycetes</taxon>
        <taxon>Tremellales</taxon>
        <taxon>Cryptococcaceae</taxon>
        <taxon>Kwoniella</taxon>
    </lineage>
</organism>
<dbReference type="Gene3D" id="2.170.270.10">
    <property type="entry name" value="SET domain"/>
    <property type="match status" value="1"/>
</dbReference>
<evidence type="ECO:0000313" key="7">
    <source>
        <dbReference type="Proteomes" id="UP000092666"/>
    </source>
</evidence>
<feature type="compositionally biased region" description="Basic residues" evidence="3">
    <location>
        <begin position="246"/>
        <end position="261"/>
    </location>
</feature>
<dbReference type="OrthoDB" id="3180714at2759"/>
<feature type="compositionally biased region" description="Low complexity" evidence="3">
    <location>
        <begin position="278"/>
        <end position="292"/>
    </location>
</feature>
<feature type="compositionally biased region" description="Low complexity" evidence="3">
    <location>
        <begin position="760"/>
        <end position="771"/>
    </location>
</feature>
<dbReference type="InterPro" id="IPR002125">
    <property type="entry name" value="CMP_dCMP_dom"/>
</dbReference>
<dbReference type="SUPFAM" id="SSF53927">
    <property type="entry name" value="Cytidine deaminase-like"/>
    <property type="match status" value="1"/>
</dbReference>
<evidence type="ECO:0000259" key="5">
    <source>
        <dbReference type="PROSITE" id="PS51747"/>
    </source>
</evidence>
<feature type="compositionally biased region" description="Low complexity" evidence="3">
    <location>
        <begin position="374"/>
        <end position="408"/>
    </location>
</feature>
<dbReference type="CDD" id="cd01285">
    <property type="entry name" value="nucleoside_deaminase"/>
    <property type="match status" value="1"/>
</dbReference>
<feature type="domain" description="CMP/dCMP-type deaminase" evidence="5">
    <location>
        <begin position="630"/>
        <end position="750"/>
    </location>
</feature>
<feature type="compositionally biased region" description="Low complexity" evidence="3">
    <location>
        <begin position="348"/>
        <end position="357"/>
    </location>
</feature>
<dbReference type="InterPro" id="IPR046341">
    <property type="entry name" value="SET_dom_sf"/>
</dbReference>
<feature type="region of interest" description="Disordered" evidence="3">
    <location>
        <begin position="315"/>
        <end position="481"/>
    </location>
</feature>
<dbReference type="GO" id="GO:0008033">
    <property type="term" value="P:tRNA processing"/>
    <property type="evidence" value="ECO:0007669"/>
    <property type="project" value="UniProtKB-KW"/>
</dbReference>
<dbReference type="Gene3D" id="3.40.140.10">
    <property type="entry name" value="Cytidine Deaminase, domain 2"/>
    <property type="match status" value="1"/>
</dbReference>
<dbReference type="EMBL" id="KV700126">
    <property type="protein sequence ID" value="OCF33284.1"/>
    <property type="molecule type" value="Genomic_DNA"/>
</dbReference>
<dbReference type="GO" id="GO:0005634">
    <property type="term" value="C:nucleus"/>
    <property type="evidence" value="ECO:0007669"/>
    <property type="project" value="TreeGrafter"/>
</dbReference>
<feature type="compositionally biased region" description="Low complexity" evidence="3">
    <location>
        <begin position="23"/>
        <end position="34"/>
    </location>
</feature>
<reference evidence="7" key="2">
    <citation type="submission" date="2013-12" db="EMBL/GenBank/DDBJ databases">
        <title>Evolution of pathogenesis and genome organization in the Tremellales.</title>
        <authorList>
            <person name="Cuomo C."/>
            <person name="Litvintseva A."/>
            <person name="Heitman J."/>
            <person name="Chen Y."/>
            <person name="Sun S."/>
            <person name="Springer D."/>
            <person name="Dromer F."/>
            <person name="Young S."/>
            <person name="Zeng Q."/>
            <person name="Chapman S."/>
            <person name="Gujja S."/>
            <person name="Saif S."/>
            <person name="Birren B."/>
        </authorList>
    </citation>
    <scope>NUCLEOTIDE SEQUENCE [LARGE SCALE GENOMIC DNA]</scope>
    <source>
        <strain evidence="7">BCC8398</strain>
    </source>
</reference>
<evidence type="ECO:0000256" key="3">
    <source>
        <dbReference type="SAM" id="MobiDB-lite"/>
    </source>
</evidence>
<evidence type="ECO:0008006" key="8">
    <source>
        <dbReference type="Google" id="ProtNLM"/>
    </source>
</evidence>
<dbReference type="PROSITE" id="PS50280">
    <property type="entry name" value="SET"/>
    <property type="match status" value="1"/>
</dbReference>
<dbReference type="InterPro" id="IPR016193">
    <property type="entry name" value="Cytidine_deaminase-like"/>
</dbReference>
<feature type="compositionally biased region" description="Polar residues" evidence="3">
    <location>
        <begin position="43"/>
        <end position="52"/>
    </location>
</feature>
<feature type="compositionally biased region" description="Polar residues" evidence="3">
    <location>
        <begin position="77"/>
        <end position="88"/>
    </location>
</feature>
<feature type="region of interest" description="Disordered" evidence="3">
    <location>
        <begin position="756"/>
        <end position="800"/>
    </location>
</feature>
<dbReference type="PROSITE" id="PS51747">
    <property type="entry name" value="CYT_DCMP_DEAMINASES_2"/>
    <property type="match status" value="1"/>
</dbReference>
<dbReference type="GO" id="GO:0052717">
    <property type="term" value="F:tRNA-specific adenosine-34 deaminase activity"/>
    <property type="evidence" value="ECO:0007669"/>
    <property type="project" value="TreeGrafter"/>
</dbReference>
<dbReference type="Proteomes" id="UP000092666">
    <property type="component" value="Unassembled WGS sequence"/>
</dbReference>
<feature type="compositionally biased region" description="Basic and acidic residues" evidence="3">
    <location>
        <begin position="447"/>
        <end position="460"/>
    </location>
</feature>
<comment type="similarity">
    <text evidence="2">Belongs to the cytidine and deoxycytidylate deaminase family. ADAT3 subfamily.</text>
</comment>
<reference evidence="6 7" key="1">
    <citation type="submission" date="2013-07" db="EMBL/GenBank/DDBJ databases">
        <title>The Genome Sequence of Cryptococcus heveanensis BCC8398.</title>
        <authorList>
            <consortium name="The Broad Institute Genome Sequencing Platform"/>
            <person name="Cuomo C."/>
            <person name="Litvintseva A."/>
            <person name="Chen Y."/>
            <person name="Heitman J."/>
            <person name="Sun S."/>
            <person name="Springer D."/>
            <person name="Dromer F."/>
            <person name="Young S.K."/>
            <person name="Zeng Q."/>
            <person name="Gargeya S."/>
            <person name="Fitzgerald M."/>
            <person name="Abouelleil A."/>
            <person name="Alvarado L."/>
            <person name="Berlin A.M."/>
            <person name="Chapman S.B."/>
            <person name="Dewar J."/>
            <person name="Goldberg J."/>
            <person name="Griggs A."/>
            <person name="Gujja S."/>
            <person name="Hansen M."/>
            <person name="Howarth C."/>
            <person name="Imamovic A."/>
            <person name="Larimer J."/>
            <person name="McCowan C."/>
            <person name="Murphy C."/>
            <person name="Pearson M."/>
            <person name="Priest M."/>
            <person name="Roberts A."/>
            <person name="Saif S."/>
            <person name="Shea T."/>
            <person name="Sykes S."/>
            <person name="Wortman J."/>
            <person name="Nusbaum C."/>
            <person name="Birren B."/>
        </authorList>
    </citation>
    <scope>NUCLEOTIDE SEQUENCE [LARGE SCALE GENOMIC DNA]</scope>
    <source>
        <strain evidence="6 7">BCC8398</strain>
    </source>
</reference>
<dbReference type="PANTHER" id="PTHR11079">
    <property type="entry name" value="CYTOSINE DEAMINASE FAMILY MEMBER"/>
    <property type="match status" value="1"/>
</dbReference>